<dbReference type="CDD" id="cd07020">
    <property type="entry name" value="Clp_protease_NfeD_1"/>
    <property type="match status" value="1"/>
</dbReference>
<comment type="caution">
    <text evidence="9">The sequence shown here is derived from an EMBL/GenBank/DDBJ whole genome shotgun (WGS) entry which is preliminary data.</text>
</comment>
<dbReference type="PANTHER" id="PTHR33507">
    <property type="entry name" value="INNER MEMBRANE PROTEIN YBBJ"/>
    <property type="match status" value="1"/>
</dbReference>
<sequence length="442" mass="47249">MGCQFMPQSYAAPKSISWLLAVFIMLLSETAFPAKIVELSVQGGIGPATADYLIRGIDKAQGAELIILKIDTPGGLDKSMRQIVKSILTSETPVVVYVAPSGARAASAGTYLLYAGTLAAMAPGTHLGAASPVSIGGGMGEDAKDKQSVMNQKITQDAVAYIRTLAQLRGRDPDFAEKAVLNAETLTADEALRKKVINYIADNRQHLLSQLHGVTVVQDGRQVKLNTRNANVVDLKPDWRMRFLLVITDPTIAYLLLLLGIYGIFFELMNPGFIAPGVIGAIAMLLALYALQLLPVNYAGLGLILLGVIFIVAEAFVPSFGVLGFGGTVAFLVGSILLIDTEHEGYQIAWSAIWAMAAANVLFFIVLLSMLVRSRRKPVRHGTEALLGAQGRTLEPINLQGQAVIHGEIWHVQSKKPIGADKTVIVVGADGLTLKVEEIQGA</sequence>
<evidence type="ECO:0000256" key="1">
    <source>
        <dbReference type="ARBA" id="ARBA00004141"/>
    </source>
</evidence>
<feature type="domain" description="NfeD-like C-terminal" evidence="6">
    <location>
        <begin position="384"/>
        <end position="437"/>
    </location>
</feature>
<dbReference type="FunFam" id="3.90.226.10:FF:000089">
    <property type="entry name" value="Membrane-bound serine protease"/>
    <property type="match status" value="1"/>
</dbReference>
<dbReference type="InterPro" id="IPR002810">
    <property type="entry name" value="NfeD-like_C"/>
</dbReference>
<evidence type="ECO:0000256" key="3">
    <source>
        <dbReference type="ARBA" id="ARBA00022989"/>
    </source>
</evidence>
<feature type="domain" description="NfeD1b N-terminal" evidence="8">
    <location>
        <begin position="44"/>
        <end position="211"/>
    </location>
</feature>
<evidence type="ECO:0000259" key="6">
    <source>
        <dbReference type="Pfam" id="PF01957"/>
    </source>
</evidence>
<name>A0A0W0VHG6_9GAMM</name>
<dbReference type="InterPro" id="IPR029045">
    <property type="entry name" value="ClpP/crotonase-like_dom_sf"/>
</dbReference>
<keyword evidence="10" id="KW-1185">Reference proteome</keyword>
<dbReference type="SUPFAM" id="SSF52096">
    <property type="entry name" value="ClpP/crotonase"/>
    <property type="match status" value="1"/>
</dbReference>
<feature type="transmembrane region" description="Helical" evidence="5">
    <location>
        <begin position="272"/>
        <end position="290"/>
    </location>
</feature>
<dbReference type="GO" id="GO:0016020">
    <property type="term" value="C:membrane"/>
    <property type="evidence" value="ECO:0007669"/>
    <property type="project" value="UniProtKB-SubCell"/>
</dbReference>
<organism evidence="9 10">
    <name type="scientific">Legionella londiniensis</name>
    <dbReference type="NCBI Taxonomy" id="45068"/>
    <lineage>
        <taxon>Bacteria</taxon>
        <taxon>Pseudomonadati</taxon>
        <taxon>Pseudomonadota</taxon>
        <taxon>Gammaproteobacteria</taxon>
        <taxon>Legionellales</taxon>
        <taxon>Legionellaceae</taxon>
        <taxon>Legionella</taxon>
    </lineage>
</organism>
<accession>A0A0W0VHG6</accession>
<evidence type="ECO:0000259" key="7">
    <source>
        <dbReference type="Pfam" id="PF24961"/>
    </source>
</evidence>
<gene>
    <name evidence="9" type="ORF">Llon_2172</name>
</gene>
<proteinExistence type="predicted"/>
<dbReference type="Proteomes" id="UP000054997">
    <property type="component" value="Unassembled WGS sequence"/>
</dbReference>
<dbReference type="InterPro" id="IPR012340">
    <property type="entry name" value="NA-bd_OB-fold"/>
</dbReference>
<dbReference type="AlphaFoldDB" id="A0A0W0VHG6"/>
<evidence type="ECO:0000256" key="5">
    <source>
        <dbReference type="SAM" id="Phobius"/>
    </source>
</evidence>
<keyword evidence="2 5" id="KW-0812">Transmembrane</keyword>
<dbReference type="Pfam" id="PF24961">
    <property type="entry name" value="NfeD_membrane"/>
    <property type="match status" value="1"/>
</dbReference>
<dbReference type="InterPro" id="IPR056739">
    <property type="entry name" value="NfeD_membrane"/>
</dbReference>
<feature type="domain" description="NfeD integral membrane" evidence="7">
    <location>
        <begin position="251"/>
        <end position="367"/>
    </location>
</feature>
<reference evidence="9 10" key="1">
    <citation type="submission" date="2015-11" db="EMBL/GenBank/DDBJ databases">
        <title>Genomic analysis of 38 Legionella species identifies large and diverse effector repertoires.</title>
        <authorList>
            <person name="Burstein D."/>
            <person name="Amaro F."/>
            <person name="Zusman T."/>
            <person name="Lifshitz Z."/>
            <person name="Cohen O."/>
            <person name="Gilbert J.A."/>
            <person name="Pupko T."/>
            <person name="Shuman H.A."/>
            <person name="Segal G."/>
        </authorList>
    </citation>
    <scope>NUCLEOTIDE SEQUENCE [LARGE SCALE GENOMIC DNA]</scope>
    <source>
        <strain evidence="9 10">ATCC 49505</strain>
    </source>
</reference>
<dbReference type="SUPFAM" id="SSF141322">
    <property type="entry name" value="NfeD domain-like"/>
    <property type="match status" value="1"/>
</dbReference>
<keyword evidence="3 5" id="KW-1133">Transmembrane helix</keyword>
<dbReference type="Pfam" id="PF25145">
    <property type="entry name" value="NfeD1b_N"/>
    <property type="match status" value="1"/>
</dbReference>
<dbReference type="InterPro" id="IPR052165">
    <property type="entry name" value="Membrane_assoc_protease"/>
</dbReference>
<evidence type="ECO:0000256" key="2">
    <source>
        <dbReference type="ARBA" id="ARBA00022692"/>
    </source>
</evidence>
<feature type="transmembrane region" description="Helical" evidence="5">
    <location>
        <begin position="320"/>
        <end position="339"/>
    </location>
</feature>
<dbReference type="PANTHER" id="PTHR33507:SF4">
    <property type="entry name" value="NODULATION COMPETITIVENESS PROTEIN NFED"/>
    <property type="match status" value="1"/>
</dbReference>
<evidence type="ECO:0000313" key="10">
    <source>
        <dbReference type="Proteomes" id="UP000054997"/>
    </source>
</evidence>
<dbReference type="Gene3D" id="3.90.226.10">
    <property type="entry name" value="2-enoyl-CoA Hydratase, Chain A, domain 1"/>
    <property type="match status" value="1"/>
</dbReference>
<comment type="subcellular location">
    <subcellularLocation>
        <location evidence="1">Membrane</location>
        <topology evidence="1">Multi-pass membrane protein</topology>
    </subcellularLocation>
</comment>
<dbReference type="Gene3D" id="2.40.50.140">
    <property type="entry name" value="Nucleic acid-binding proteins"/>
    <property type="match status" value="1"/>
</dbReference>
<keyword evidence="4 5" id="KW-0472">Membrane</keyword>
<evidence type="ECO:0000259" key="8">
    <source>
        <dbReference type="Pfam" id="PF25145"/>
    </source>
</evidence>
<feature type="transmembrane region" description="Helical" evidence="5">
    <location>
        <begin position="351"/>
        <end position="372"/>
    </location>
</feature>
<protein>
    <submittedName>
        <fullName evidence="9">Transmembrane protein</fullName>
    </submittedName>
</protein>
<evidence type="ECO:0000313" key="9">
    <source>
        <dbReference type="EMBL" id="KTD19592.1"/>
    </source>
</evidence>
<dbReference type="Pfam" id="PF01957">
    <property type="entry name" value="NfeD"/>
    <property type="match status" value="1"/>
</dbReference>
<dbReference type="InterPro" id="IPR056738">
    <property type="entry name" value="NfeD1b_N"/>
</dbReference>
<dbReference type="EMBL" id="LNYK01000034">
    <property type="protein sequence ID" value="KTD19592.1"/>
    <property type="molecule type" value="Genomic_DNA"/>
</dbReference>
<feature type="transmembrane region" description="Helical" evidence="5">
    <location>
        <begin position="296"/>
        <end position="313"/>
    </location>
</feature>
<dbReference type="STRING" id="45068.Llon_2172"/>
<dbReference type="PATRIC" id="fig|45068.5.peg.2363"/>
<feature type="transmembrane region" description="Helical" evidence="5">
    <location>
        <begin position="243"/>
        <end position="265"/>
    </location>
</feature>
<evidence type="ECO:0000256" key="4">
    <source>
        <dbReference type="ARBA" id="ARBA00023136"/>
    </source>
</evidence>